<comment type="catalytic activity">
    <reaction evidence="10 11">
        <text>GMP + ATP = GDP + ADP</text>
        <dbReference type="Rhea" id="RHEA:20780"/>
        <dbReference type="ChEBI" id="CHEBI:30616"/>
        <dbReference type="ChEBI" id="CHEBI:58115"/>
        <dbReference type="ChEBI" id="CHEBI:58189"/>
        <dbReference type="ChEBI" id="CHEBI:456216"/>
        <dbReference type="EC" id="2.7.4.8"/>
    </reaction>
</comment>
<dbReference type="InterPro" id="IPR008144">
    <property type="entry name" value="Guanylate_kin-like_dom"/>
</dbReference>
<dbReference type="InterPro" id="IPR027417">
    <property type="entry name" value="P-loop_NTPase"/>
</dbReference>
<dbReference type="RefSeq" id="WP_176229470.1">
    <property type="nucleotide sequence ID" value="NZ_BLSB01000020.1"/>
</dbReference>
<name>A0A6V8PQX6_9ACTN</name>
<evidence type="ECO:0000256" key="8">
    <source>
        <dbReference type="ARBA" id="ARBA00022840"/>
    </source>
</evidence>
<dbReference type="SMART" id="SM00072">
    <property type="entry name" value="GuKc"/>
    <property type="match status" value="1"/>
</dbReference>
<dbReference type="Gene3D" id="3.40.50.300">
    <property type="entry name" value="P-loop containing nucleotide triphosphate hydrolases"/>
    <property type="match status" value="1"/>
</dbReference>
<dbReference type="PANTHER" id="PTHR23117">
    <property type="entry name" value="GUANYLATE KINASE-RELATED"/>
    <property type="match status" value="1"/>
</dbReference>
<accession>A0A6V8PQX6</accession>
<dbReference type="Pfam" id="PF00625">
    <property type="entry name" value="Guanylate_kin"/>
    <property type="match status" value="1"/>
</dbReference>
<evidence type="ECO:0000313" key="14">
    <source>
        <dbReference type="Proteomes" id="UP000576480"/>
    </source>
</evidence>
<dbReference type="GO" id="GO:0005524">
    <property type="term" value="F:ATP binding"/>
    <property type="evidence" value="ECO:0007669"/>
    <property type="project" value="UniProtKB-UniRule"/>
</dbReference>
<dbReference type="CDD" id="cd00071">
    <property type="entry name" value="GMPK"/>
    <property type="match status" value="1"/>
</dbReference>
<dbReference type="EC" id="2.7.4.8" evidence="3 11"/>
<feature type="domain" description="Guanylate kinase-like" evidence="12">
    <location>
        <begin position="5"/>
        <end position="185"/>
    </location>
</feature>
<dbReference type="GO" id="GO:0004385">
    <property type="term" value="F:GMP kinase activity"/>
    <property type="evidence" value="ECO:0007669"/>
    <property type="project" value="UniProtKB-UniRule"/>
</dbReference>
<evidence type="ECO:0000259" key="12">
    <source>
        <dbReference type="PROSITE" id="PS50052"/>
    </source>
</evidence>
<gene>
    <name evidence="11" type="primary">gmk</name>
    <name evidence="13" type="ORF">HKBW3S43_00540</name>
</gene>
<evidence type="ECO:0000256" key="2">
    <source>
        <dbReference type="ARBA" id="ARBA00005790"/>
    </source>
</evidence>
<dbReference type="PROSITE" id="PS00856">
    <property type="entry name" value="GUANYLATE_KINASE_1"/>
    <property type="match status" value="1"/>
</dbReference>
<evidence type="ECO:0000256" key="6">
    <source>
        <dbReference type="ARBA" id="ARBA00022741"/>
    </source>
</evidence>
<dbReference type="HAMAP" id="MF_00328">
    <property type="entry name" value="Guanylate_kinase"/>
    <property type="match status" value="1"/>
</dbReference>
<evidence type="ECO:0000256" key="9">
    <source>
        <dbReference type="ARBA" id="ARBA00030128"/>
    </source>
</evidence>
<dbReference type="InterPro" id="IPR017665">
    <property type="entry name" value="Guanylate_kinase"/>
</dbReference>
<dbReference type="PANTHER" id="PTHR23117:SF13">
    <property type="entry name" value="GUANYLATE KINASE"/>
    <property type="match status" value="1"/>
</dbReference>
<dbReference type="SUPFAM" id="SSF52540">
    <property type="entry name" value="P-loop containing nucleoside triphosphate hydrolases"/>
    <property type="match status" value="1"/>
</dbReference>
<organism evidence="13 14">
    <name type="scientific">Candidatus Hakubella thermalkaliphila</name>
    <dbReference type="NCBI Taxonomy" id="2754717"/>
    <lineage>
        <taxon>Bacteria</taxon>
        <taxon>Bacillati</taxon>
        <taxon>Actinomycetota</taxon>
        <taxon>Actinomycetota incertae sedis</taxon>
        <taxon>Candidatus Hakubellales</taxon>
        <taxon>Candidatus Hakubellaceae</taxon>
        <taxon>Candidatus Hakubella</taxon>
    </lineage>
</organism>
<dbReference type="AlphaFoldDB" id="A0A6V8PQX6"/>
<dbReference type="Gene3D" id="3.30.63.10">
    <property type="entry name" value="Guanylate Kinase phosphate binding domain"/>
    <property type="match status" value="1"/>
</dbReference>
<dbReference type="EMBL" id="BLSB01000020">
    <property type="protein sequence ID" value="GFP34748.1"/>
    <property type="molecule type" value="Genomic_DNA"/>
</dbReference>
<keyword evidence="8 11" id="KW-0067">ATP-binding</keyword>
<dbReference type="PROSITE" id="PS50052">
    <property type="entry name" value="GUANYLATE_KINASE_2"/>
    <property type="match status" value="1"/>
</dbReference>
<dbReference type="NCBIfam" id="TIGR03263">
    <property type="entry name" value="guanyl_kin"/>
    <property type="match status" value="1"/>
</dbReference>
<keyword evidence="6 11" id="KW-0547">Nucleotide-binding</keyword>
<evidence type="ECO:0000256" key="7">
    <source>
        <dbReference type="ARBA" id="ARBA00022777"/>
    </source>
</evidence>
<evidence type="ECO:0000256" key="3">
    <source>
        <dbReference type="ARBA" id="ARBA00012961"/>
    </source>
</evidence>
<dbReference type="FunFam" id="3.30.63.10:FF:000002">
    <property type="entry name" value="Guanylate kinase 1"/>
    <property type="match status" value="1"/>
</dbReference>
<dbReference type="GO" id="GO:0005829">
    <property type="term" value="C:cytosol"/>
    <property type="evidence" value="ECO:0007669"/>
    <property type="project" value="TreeGrafter"/>
</dbReference>
<evidence type="ECO:0000256" key="1">
    <source>
        <dbReference type="ARBA" id="ARBA00003531"/>
    </source>
</evidence>
<proteinExistence type="inferred from homology"/>
<protein>
    <recommendedName>
        <fullName evidence="4 11">Guanylate kinase</fullName>
        <ecNumber evidence="3 11">2.7.4.8</ecNumber>
    </recommendedName>
    <alternativeName>
        <fullName evidence="9 11">GMP kinase</fullName>
    </alternativeName>
</protein>
<keyword evidence="11" id="KW-0963">Cytoplasm</keyword>
<keyword evidence="5 11" id="KW-0808">Transferase</keyword>
<comment type="similarity">
    <text evidence="2 11">Belongs to the guanylate kinase family.</text>
</comment>
<dbReference type="InterPro" id="IPR008145">
    <property type="entry name" value="GK/Ca_channel_bsu"/>
</dbReference>
<evidence type="ECO:0000256" key="5">
    <source>
        <dbReference type="ARBA" id="ARBA00022679"/>
    </source>
</evidence>
<reference evidence="13 14" key="1">
    <citation type="journal article" date="2020" name="Front. Microbiol.">
        <title>Single-cell genomics of novel Actinobacteria with the Wood-Ljungdahl pathway discovered in a serpentinizing system.</title>
        <authorList>
            <person name="Merino N."/>
            <person name="Kawai M."/>
            <person name="Boyd E.S."/>
            <person name="Colman D.R."/>
            <person name="McGlynn S.E."/>
            <person name="Nealson K.H."/>
            <person name="Kurokawa K."/>
            <person name="Hongoh Y."/>
        </authorList>
    </citation>
    <scope>NUCLEOTIDE SEQUENCE [LARGE SCALE GENOMIC DNA]</scope>
    <source>
        <strain evidence="13 14">S43</strain>
    </source>
</reference>
<dbReference type="Proteomes" id="UP000576480">
    <property type="component" value="Unassembled WGS sequence"/>
</dbReference>
<sequence length="197" mass="22711">MAKKGNLIVVSGPSGAGKTTIINNFLKKRGGENFRFSVSATTRPKRAGEVDGRDYFFLTREEFLEKLKRGEFLEHVEHLGNLYGTLRGEVEEYLERGANVILDIDERGAAQIMDWTRDGLFIYIMPPSMEILSERLANRRTEDEESFRLRISAAQEQVLERKKYDQIIVNRDVEESVQVFGKMLDEYLRQEKQGNSL</sequence>
<keyword evidence="7 11" id="KW-0418">Kinase</keyword>
<evidence type="ECO:0000256" key="4">
    <source>
        <dbReference type="ARBA" id="ARBA00016296"/>
    </source>
</evidence>
<evidence type="ECO:0000256" key="10">
    <source>
        <dbReference type="ARBA" id="ARBA00048594"/>
    </source>
</evidence>
<comment type="subcellular location">
    <subcellularLocation>
        <location evidence="11">Cytoplasm</location>
    </subcellularLocation>
</comment>
<dbReference type="InterPro" id="IPR020590">
    <property type="entry name" value="Guanylate_kinase_CS"/>
</dbReference>
<feature type="binding site" evidence="11">
    <location>
        <begin position="12"/>
        <end position="19"/>
    </location>
    <ligand>
        <name>ATP</name>
        <dbReference type="ChEBI" id="CHEBI:30616"/>
    </ligand>
</feature>
<evidence type="ECO:0000313" key="13">
    <source>
        <dbReference type="EMBL" id="GFP34748.1"/>
    </source>
</evidence>
<comment type="caution">
    <text evidence="13">The sequence shown here is derived from an EMBL/GenBank/DDBJ whole genome shotgun (WGS) entry which is preliminary data.</text>
</comment>
<evidence type="ECO:0000256" key="11">
    <source>
        <dbReference type="HAMAP-Rule" id="MF_00328"/>
    </source>
</evidence>
<comment type="function">
    <text evidence="1 11">Essential for recycling GMP and indirectly, cGMP.</text>
</comment>